<feature type="compositionally biased region" description="Low complexity" evidence="12">
    <location>
        <begin position="164"/>
        <end position="179"/>
    </location>
</feature>
<evidence type="ECO:0000259" key="14">
    <source>
        <dbReference type="PROSITE" id="PS51192"/>
    </source>
</evidence>
<sequence length="1489" mass="163779">MDLTGDDGAGSSDTISRNRAGPNRSLKNEPSSSARGQKRKSFELSKDAGYESDDFPDMYKILGTPAPQPATSKAPLRPSSSLTPSSRRAGKRLQIVQEANLEESTSQPRSKLGLVLEDDSRETPKRVLTSLGEGKLLGRTPSRAFEITSSPDSIGAPAPESPLPATSKPKSSSRPSKARVIQDSDDDMGEEMPVSPSRNPTIPSTSTTSLAASLHVPSPSIASHHDQDAPRIPCDGDTRSTLHSSSAAQTTSLPGSSAAVPVLPPASVETLARFLDMPNALEARIAHLDVAVRRNSEEFLESLRSGARLARDKIKAAKGPLLDQQKSIPNLTALLAQHRSMTDERDSIALKVTEAYEQDLDTEEAEMRLDAMSDQIKSLEQTLLPALSACGIDDKFLDEVEQQPAPEPVVTCTQHPADKRNALRDITTSGGTEVTQQTHSHAAAHREQTHHQSRESEQPPFPRSRNPPSARTAIDQHPEVFDGDDFFDDFEEAEIQQLPPSAPPRSLPHRSPPKPASKRILDTFSDDFDEEAMLAFAQDYDHGQSVSREPTASRPVLLPTSGNSSSVKSSAKPKESTSTKLTMPAELMKHPWSPDVKRALKDRFRMKGFRTNQLEAINATLGGLDAFVLMPTGGGKSLCYQLPAVVQSGKTKGITIVVSPLLSLMQDQVDHLTNMNIRADAFNGDTDAARRQHILSSFEKPHPEHYVQLLYVTPEMINTSRHFNDRLTALFRRKRIARFVIDEAHCVSQWGHDFRPDYKALGQLRENFPGVPIIALTATATKNVIMDIKHNLHIDNCQVFSQSFNRPNLTYAVHWKEPGLVNTIGSLITSRYDGQTGIIYTLSRKTAEDVAAKLTENHNISAHHYHATMEPADKTAVQRSWQRGDIKVVVATIAFGMGIDKPDVRFVIHHSLPKSLEGYYQETGRAGRDGQPSDCILFFGRGDVVTLRKMINENDTSNETQKERQRAMLNKVASFCDDRQECRRVAVLRYFGEDFTVQDCNKTCDNCRAGAKFQQQDLSEFAVAALRTVDVHKSLTINQCADILMGKSYPATLNKDLDDGHGIAKGKMPKHEIERIIDRLVTEGALEERNKWNKMAKIAITYLHPGINAQAFMTGRRKFLMSVQVSGKGQSLTTAPKKRATKKSKANETEQGGPSRSRLPPSTNVSSPARARDQKKRKAREPPVWDESEEDIGATRHVDGYAKDQFVVSDDEFDSDDGFEPLRPPKARKAALGPRISQDERMAGLDEIHQDIVHNFVQEAKMLEEKIRNDQHLRRPLFSEAVFREMAINWTTTVDKMSQIPDIDEEKLRRFGKKFLPLVKRFQSEYSNMMGHSGGPEPITISDDEEEDEDGSEDFDESDDDGEPSKYFGGQADDADDVRDWDAQLRHLPELSRGSGSGSSRRGGGARGGRGSRGGGKRSYGRKASGSAPKRGGGRKSAGGVTKRKASATGSKRTAGSSSGTAKSSTISSFMHKGPSKKSAAATIGMMPT</sequence>
<reference evidence="16" key="1">
    <citation type="journal article" date="2021" name="Nat. Commun.">
        <title>Genetic determinants of endophytism in the Arabidopsis root mycobiome.</title>
        <authorList>
            <person name="Mesny F."/>
            <person name="Miyauchi S."/>
            <person name="Thiergart T."/>
            <person name="Pickel B."/>
            <person name="Atanasova L."/>
            <person name="Karlsson M."/>
            <person name="Huettel B."/>
            <person name="Barry K.W."/>
            <person name="Haridas S."/>
            <person name="Chen C."/>
            <person name="Bauer D."/>
            <person name="Andreopoulos W."/>
            <person name="Pangilinan J."/>
            <person name="LaButti K."/>
            <person name="Riley R."/>
            <person name="Lipzen A."/>
            <person name="Clum A."/>
            <person name="Drula E."/>
            <person name="Henrissat B."/>
            <person name="Kohler A."/>
            <person name="Grigoriev I.V."/>
            <person name="Martin F.M."/>
            <person name="Hacquard S."/>
        </authorList>
    </citation>
    <scope>NUCLEOTIDE SEQUENCE</scope>
    <source>
        <strain evidence="16">MPI-CAGE-AT-0016</strain>
    </source>
</reference>
<dbReference type="Proteomes" id="UP000813385">
    <property type="component" value="Unassembled WGS sequence"/>
</dbReference>
<organism evidence="16 17">
    <name type="scientific">Plectosphaerella cucumerina</name>
    <dbReference type="NCBI Taxonomy" id="40658"/>
    <lineage>
        <taxon>Eukaryota</taxon>
        <taxon>Fungi</taxon>
        <taxon>Dikarya</taxon>
        <taxon>Ascomycota</taxon>
        <taxon>Pezizomycotina</taxon>
        <taxon>Sordariomycetes</taxon>
        <taxon>Hypocreomycetidae</taxon>
        <taxon>Glomerellales</taxon>
        <taxon>Plectosphaerellaceae</taxon>
        <taxon>Plectosphaerella</taxon>
    </lineage>
</organism>
<dbReference type="Pfam" id="PF09382">
    <property type="entry name" value="RQC"/>
    <property type="match status" value="1"/>
</dbReference>
<dbReference type="InterPro" id="IPR002464">
    <property type="entry name" value="DNA/RNA_helicase_DEAH_CS"/>
</dbReference>
<evidence type="ECO:0000256" key="12">
    <source>
        <dbReference type="SAM" id="MobiDB-lite"/>
    </source>
</evidence>
<feature type="domain" description="Helicase ATP-binding" evidence="14">
    <location>
        <begin position="617"/>
        <end position="798"/>
    </location>
</feature>
<dbReference type="InterPro" id="IPR036388">
    <property type="entry name" value="WH-like_DNA-bd_sf"/>
</dbReference>
<dbReference type="Pfam" id="PF00270">
    <property type="entry name" value="DEAD"/>
    <property type="match status" value="1"/>
</dbReference>
<keyword evidence="4" id="KW-0378">Hydrolase</keyword>
<dbReference type="InterPro" id="IPR032284">
    <property type="entry name" value="RecQ_Zn-bd"/>
</dbReference>
<feature type="domain" description="Helicase C-terminal" evidence="15">
    <location>
        <begin position="820"/>
        <end position="969"/>
    </location>
</feature>
<dbReference type="Gene3D" id="3.40.50.300">
    <property type="entry name" value="P-loop containing nucleotide triphosphate hydrolases"/>
    <property type="match status" value="2"/>
</dbReference>
<evidence type="ECO:0000256" key="1">
    <source>
        <dbReference type="ARBA" id="ARBA00004123"/>
    </source>
</evidence>
<keyword evidence="9" id="KW-0539">Nucleus</keyword>
<dbReference type="PROSITE" id="PS51194">
    <property type="entry name" value="HELICASE_CTER"/>
    <property type="match status" value="1"/>
</dbReference>
<feature type="region of interest" description="Disordered" evidence="12">
    <location>
        <begin position="498"/>
        <end position="520"/>
    </location>
</feature>
<dbReference type="GO" id="GO:0009378">
    <property type="term" value="F:four-way junction helicase activity"/>
    <property type="evidence" value="ECO:0007669"/>
    <property type="project" value="TreeGrafter"/>
</dbReference>
<evidence type="ECO:0000256" key="6">
    <source>
        <dbReference type="ARBA" id="ARBA00022840"/>
    </source>
</evidence>
<dbReference type="GO" id="GO:0016787">
    <property type="term" value="F:hydrolase activity"/>
    <property type="evidence" value="ECO:0007669"/>
    <property type="project" value="UniProtKB-KW"/>
</dbReference>
<feature type="compositionally biased region" description="Basic and acidic residues" evidence="12">
    <location>
        <begin position="444"/>
        <end position="457"/>
    </location>
</feature>
<dbReference type="OrthoDB" id="10261556at2759"/>
<dbReference type="PROSITE" id="PS00690">
    <property type="entry name" value="DEAH_ATP_HELICASE"/>
    <property type="match status" value="1"/>
</dbReference>
<dbReference type="GO" id="GO:0006260">
    <property type="term" value="P:DNA replication"/>
    <property type="evidence" value="ECO:0007669"/>
    <property type="project" value="InterPro"/>
</dbReference>
<feature type="compositionally biased region" description="Polar residues" evidence="12">
    <location>
        <begin position="1149"/>
        <end position="1167"/>
    </location>
</feature>
<protein>
    <recommendedName>
        <fullName evidence="11">DNA 3'-5' helicase</fullName>
        <ecNumber evidence="11">5.6.2.4</ecNumber>
    </recommendedName>
</protein>
<dbReference type="Gene3D" id="1.10.10.10">
    <property type="entry name" value="Winged helix-like DNA-binding domain superfamily/Winged helix DNA-binding domain"/>
    <property type="match status" value="1"/>
</dbReference>
<evidence type="ECO:0000259" key="13">
    <source>
        <dbReference type="PROSITE" id="PS50967"/>
    </source>
</evidence>
<dbReference type="GO" id="GO:0005694">
    <property type="term" value="C:chromosome"/>
    <property type="evidence" value="ECO:0007669"/>
    <property type="project" value="TreeGrafter"/>
</dbReference>
<dbReference type="InterPro" id="IPR001650">
    <property type="entry name" value="Helicase_C-like"/>
</dbReference>
<feature type="compositionally biased region" description="Acidic residues" evidence="12">
    <location>
        <begin position="1342"/>
        <end position="1362"/>
    </location>
</feature>
<comment type="caution">
    <text evidence="16">The sequence shown here is derived from an EMBL/GenBank/DDBJ whole genome shotgun (WGS) entry which is preliminary data.</text>
</comment>
<evidence type="ECO:0000256" key="5">
    <source>
        <dbReference type="ARBA" id="ARBA00022806"/>
    </source>
</evidence>
<proteinExistence type="inferred from homology"/>
<dbReference type="PROSITE" id="PS51192">
    <property type="entry name" value="HELICASE_ATP_BIND_1"/>
    <property type="match status" value="1"/>
</dbReference>
<name>A0A8K0TTT3_9PEZI</name>
<feature type="compositionally biased region" description="Polar residues" evidence="12">
    <location>
        <begin position="431"/>
        <end position="440"/>
    </location>
</feature>
<feature type="region of interest" description="Disordered" evidence="12">
    <location>
        <begin position="541"/>
        <end position="579"/>
    </location>
</feature>
<feature type="domain" description="HRDC" evidence="13">
    <location>
        <begin position="1246"/>
        <end position="1329"/>
    </location>
</feature>
<accession>A0A8K0TTT3</accession>
<feature type="compositionally biased region" description="Basic and acidic residues" evidence="12">
    <location>
        <begin position="223"/>
        <end position="240"/>
    </location>
</feature>
<dbReference type="PANTHER" id="PTHR13710:SF153">
    <property type="entry name" value="RECQ-LIKE DNA HELICASE BLM"/>
    <property type="match status" value="1"/>
</dbReference>
<keyword evidence="17" id="KW-1185">Reference proteome</keyword>
<dbReference type="GO" id="GO:0000724">
    <property type="term" value="P:double-strand break repair via homologous recombination"/>
    <property type="evidence" value="ECO:0007669"/>
    <property type="project" value="TreeGrafter"/>
</dbReference>
<feature type="compositionally biased region" description="Basic and acidic residues" evidence="12">
    <location>
        <begin position="1378"/>
        <end position="1390"/>
    </location>
</feature>
<feature type="compositionally biased region" description="Low complexity" evidence="12">
    <location>
        <begin position="195"/>
        <end position="209"/>
    </location>
</feature>
<dbReference type="InterPro" id="IPR011545">
    <property type="entry name" value="DEAD/DEAH_box_helicase_dom"/>
</dbReference>
<dbReference type="GO" id="GO:0003677">
    <property type="term" value="F:DNA binding"/>
    <property type="evidence" value="ECO:0007669"/>
    <property type="project" value="UniProtKB-KW"/>
</dbReference>
<evidence type="ECO:0000313" key="16">
    <source>
        <dbReference type="EMBL" id="KAH7376529.1"/>
    </source>
</evidence>
<feature type="compositionally biased region" description="Low complexity" evidence="12">
    <location>
        <begin position="561"/>
        <end position="570"/>
    </location>
</feature>
<evidence type="ECO:0000256" key="7">
    <source>
        <dbReference type="ARBA" id="ARBA00023125"/>
    </source>
</evidence>
<dbReference type="InterPro" id="IPR004589">
    <property type="entry name" value="DNA_helicase_ATP-dep_RecQ"/>
</dbReference>
<feature type="region of interest" description="Disordered" evidence="12">
    <location>
        <begin position="1327"/>
        <end position="1489"/>
    </location>
</feature>
<evidence type="ECO:0000256" key="2">
    <source>
        <dbReference type="ARBA" id="ARBA00005446"/>
    </source>
</evidence>
<dbReference type="PANTHER" id="PTHR13710">
    <property type="entry name" value="DNA HELICASE RECQ FAMILY MEMBER"/>
    <property type="match status" value="1"/>
</dbReference>
<feature type="compositionally biased region" description="Basic and acidic residues" evidence="12">
    <location>
        <begin position="40"/>
        <end position="49"/>
    </location>
</feature>
<feature type="region of interest" description="Disordered" evidence="12">
    <location>
        <begin position="1"/>
        <end position="261"/>
    </location>
</feature>
<evidence type="ECO:0000256" key="11">
    <source>
        <dbReference type="ARBA" id="ARBA00034808"/>
    </source>
</evidence>
<dbReference type="CDD" id="cd17920">
    <property type="entry name" value="DEXHc_RecQ"/>
    <property type="match status" value="1"/>
</dbReference>
<feature type="compositionally biased region" description="Polar residues" evidence="12">
    <location>
        <begin position="1125"/>
        <end position="1134"/>
    </location>
</feature>
<dbReference type="SUPFAM" id="SSF47819">
    <property type="entry name" value="HRDC-like"/>
    <property type="match status" value="1"/>
</dbReference>
<dbReference type="SMART" id="SM00956">
    <property type="entry name" value="RQC"/>
    <property type="match status" value="1"/>
</dbReference>
<dbReference type="SMART" id="SM00490">
    <property type="entry name" value="HELICc"/>
    <property type="match status" value="1"/>
</dbReference>
<evidence type="ECO:0000259" key="15">
    <source>
        <dbReference type="PROSITE" id="PS51194"/>
    </source>
</evidence>
<evidence type="ECO:0000256" key="9">
    <source>
        <dbReference type="ARBA" id="ARBA00023242"/>
    </source>
</evidence>
<feature type="compositionally biased region" description="Low complexity" evidence="12">
    <location>
        <begin position="1454"/>
        <end position="1469"/>
    </location>
</feature>
<comment type="catalytic activity">
    <reaction evidence="10">
        <text>Couples ATP hydrolysis with the unwinding of duplex DNA by translocating in the 3'-5' direction.</text>
        <dbReference type="EC" id="5.6.2.4"/>
    </reaction>
</comment>
<dbReference type="CDD" id="cd18794">
    <property type="entry name" value="SF2_C_RecQ"/>
    <property type="match status" value="1"/>
</dbReference>
<keyword evidence="6" id="KW-0067">ATP-binding</keyword>
<comment type="subcellular location">
    <subcellularLocation>
        <location evidence="1">Nucleus</location>
    </subcellularLocation>
</comment>
<dbReference type="GO" id="GO:0005524">
    <property type="term" value="F:ATP binding"/>
    <property type="evidence" value="ECO:0007669"/>
    <property type="project" value="UniProtKB-KW"/>
</dbReference>
<dbReference type="NCBIfam" id="TIGR00614">
    <property type="entry name" value="recQ_fam"/>
    <property type="match status" value="1"/>
</dbReference>
<dbReference type="Gene3D" id="1.10.150.80">
    <property type="entry name" value="HRDC domain"/>
    <property type="match status" value="1"/>
</dbReference>
<evidence type="ECO:0000256" key="8">
    <source>
        <dbReference type="ARBA" id="ARBA00023235"/>
    </source>
</evidence>
<dbReference type="InterPro" id="IPR044876">
    <property type="entry name" value="HRDC_dom_sf"/>
</dbReference>
<evidence type="ECO:0000256" key="3">
    <source>
        <dbReference type="ARBA" id="ARBA00022741"/>
    </source>
</evidence>
<dbReference type="EC" id="5.6.2.4" evidence="11"/>
<dbReference type="GO" id="GO:0043138">
    <property type="term" value="F:3'-5' DNA helicase activity"/>
    <property type="evidence" value="ECO:0007669"/>
    <property type="project" value="UniProtKB-EC"/>
</dbReference>
<feature type="region of interest" description="Disordered" evidence="12">
    <location>
        <begin position="1212"/>
        <end position="1234"/>
    </location>
</feature>
<dbReference type="InterPro" id="IPR018982">
    <property type="entry name" value="RQC_domain"/>
</dbReference>
<comment type="similarity">
    <text evidence="2">Belongs to the helicase family. RecQ subfamily.</text>
</comment>
<feature type="region of interest" description="Disordered" evidence="12">
    <location>
        <begin position="431"/>
        <end position="473"/>
    </location>
</feature>
<dbReference type="GO" id="GO:0005737">
    <property type="term" value="C:cytoplasm"/>
    <property type="evidence" value="ECO:0007669"/>
    <property type="project" value="TreeGrafter"/>
</dbReference>
<keyword evidence="3" id="KW-0547">Nucleotide-binding</keyword>
<dbReference type="Pfam" id="PF00271">
    <property type="entry name" value="Helicase_C"/>
    <property type="match status" value="1"/>
</dbReference>
<dbReference type="InterPro" id="IPR002121">
    <property type="entry name" value="HRDC_dom"/>
</dbReference>
<keyword evidence="5 16" id="KW-0347">Helicase</keyword>
<dbReference type="FunFam" id="3.40.50.300:FF:000537">
    <property type="entry name" value="Bloom syndrome RecQ-like helicase"/>
    <property type="match status" value="1"/>
</dbReference>
<dbReference type="FunFam" id="3.40.50.300:FF:001975">
    <property type="entry name" value="ATP-dependent DNA helicase"/>
    <property type="match status" value="1"/>
</dbReference>
<dbReference type="GO" id="GO:0005634">
    <property type="term" value="C:nucleus"/>
    <property type="evidence" value="ECO:0007669"/>
    <property type="project" value="UniProtKB-SubCell"/>
</dbReference>
<evidence type="ECO:0000313" key="17">
    <source>
        <dbReference type="Proteomes" id="UP000813385"/>
    </source>
</evidence>
<evidence type="ECO:0000256" key="10">
    <source>
        <dbReference type="ARBA" id="ARBA00034617"/>
    </source>
</evidence>
<keyword evidence="7" id="KW-0238">DNA-binding</keyword>
<dbReference type="InterPro" id="IPR010997">
    <property type="entry name" value="HRDC-like_sf"/>
</dbReference>
<feature type="region of interest" description="Disordered" evidence="12">
    <location>
        <begin position="1125"/>
        <end position="1192"/>
    </location>
</feature>
<gene>
    <name evidence="16" type="ORF">B0T11DRAFT_335682</name>
</gene>
<feature type="compositionally biased region" description="Polar residues" evidence="12">
    <location>
        <begin position="241"/>
        <end position="255"/>
    </location>
</feature>
<keyword evidence="8" id="KW-0413">Isomerase</keyword>
<dbReference type="EMBL" id="JAGPXD010000001">
    <property type="protein sequence ID" value="KAH7376529.1"/>
    <property type="molecule type" value="Genomic_DNA"/>
</dbReference>
<dbReference type="InterPro" id="IPR014001">
    <property type="entry name" value="Helicase_ATP-bd"/>
</dbReference>
<dbReference type="Pfam" id="PF16124">
    <property type="entry name" value="RecQ_Zn_bind"/>
    <property type="match status" value="1"/>
</dbReference>
<feature type="compositionally biased region" description="Gly residues" evidence="12">
    <location>
        <begin position="1395"/>
        <end position="1414"/>
    </location>
</feature>
<feature type="compositionally biased region" description="Low complexity" evidence="12">
    <location>
        <begin position="75"/>
        <end position="87"/>
    </location>
</feature>
<dbReference type="SUPFAM" id="SSF52540">
    <property type="entry name" value="P-loop containing nucleoside triphosphate hydrolases"/>
    <property type="match status" value="1"/>
</dbReference>
<evidence type="ECO:0000256" key="4">
    <source>
        <dbReference type="ARBA" id="ARBA00022801"/>
    </source>
</evidence>
<dbReference type="InterPro" id="IPR027417">
    <property type="entry name" value="P-loop_NTPase"/>
</dbReference>
<dbReference type="SMART" id="SM00487">
    <property type="entry name" value="DEXDc"/>
    <property type="match status" value="1"/>
</dbReference>
<dbReference type="PROSITE" id="PS50967">
    <property type="entry name" value="HRDC"/>
    <property type="match status" value="1"/>
</dbReference>